<dbReference type="InterPro" id="IPR036873">
    <property type="entry name" value="Rhodanese-like_dom_sf"/>
</dbReference>
<dbReference type="SUPFAM" id="SSF52821">
    <property type="entry name" value="Rhodanese/Cell cycle control phosphatase"/>
    <property type="match status" value="2"/>
</dbReference>
<dbReference type="InterPro" id="IPR001763">
    <property type="entry name" value="Rhodanese-like_dom"/>
</dbReference>
<dbReference type="EMBL" id="JAVMIP010000015">
    <property type="protein sequence ID" value="MDS3861676.1"/>
    <property type="molecule type" value="Genomic_DNA"/>
</dbReference>
<evidence type="ECO:0000259" key="3">
    <source>
        <dbReference type="PROSITE" id="PS50206"/>
    </source>
</evidence>
<dbReference type="PANTHER" id="PTHR11364">
    <property type="entry name" value="THIOSULFATE SULFERTANSFERASE"/>
    <property type="match status" value="1"/>
</dbReference>
<dbReference type="PANTHER" id="PTHR11364:SF27">
    <property type="entry name" value="SULFURTRANSFERASE"/>
    <property type="match status" value="1"/>
</dbReference>
<sequence length="274" mass="30284">MTLTTTAVVSRQWLGALLGQPGLVVIDCRFSLSDPGLGEQQYQQGHIPGAFYLHLNRDLSGPVETHGGRHPLPDPITLGQTLAKCGIDADTWVVAYDDSRACFAARLWWLLRWLGHDQVAVLDGGYQAYCQAQLPISKEIPSPQTGNFQPRPRLDWVVDYQFVKDYQPDLNRVLIDSREPARYQGEIEPIDPIAGHIPGAVNYPWTEITDLQGFVKSVPELQAHWQQLDDAAGLVVYCGSGVTACVNLLGLELAGRPGAKLYAGSWSDWCSYQI</sequence>
<evidence type="ECO:0000313" key="4">
    <source>
        <dbReference type="EMBL" id="MDS3861676.1"/>
    </source>
</evidence>
<keyword evidence="2" id="KW-0677">Repeat</keyword>
<dbReference type="Gene3D" id="3.40.250.10">
    <property type="entry name" value="Rhodanese-like domain"/>
    <property type="match status" value="2"/>
</dbReference>
<dbReference type="AlphaFoldDB" id="A0AAE4FT50"/>
<dbReference type="SMART" id="SM00450">
    <property type="entry name" value="RHOD"/>
    <property type="match status" value="2"/>
</dbReference>
<dbReference type="Pfam" id="PF00581">
    <property type="entry name" value="Rhodanese"/>
    <property type="match status" value="2"/>
</dbReference>
<organism evidence="4 5">
    <name type="scientific">Pseudocalidococcus azoricus BACA0444</name>
    <dbReference type="NCBI Taxonomy" id="2918990"/>
    <lineage>
        <taxon>Bacteria</taxon>
        <taxon>Bacillati</taxon>
        <taxon>Cyanobacteriota</taxon>
        <taxon>Cyanophyceae</taxon>
        <taxon>Acaryochloridales</taxon>
        <taxon>Thermosynechococcaceae</taxon>
        <taxon>Pseudocalidococcus</taxon>
        <taxon>Pseudocalidococcus azoricus</taxon>
    </lineage>
</organism>
<dbReference type="GO" id="GO:0004792">
    <property type="term" value="F:thiosulfate-cyanide sulfurtransferase activity"/>
    <property type="evidence" value="ECO:0007669"/>
    <property type="project" value="InterPro"/>
</dbReference>
<reference evidence="5" key="1">
    <citation type="submission" date="2023-07" db="EMBL/GenBank/DDBJ databases">
        <authorList>
            <person name="Luz R."/>
            <person name="Cordeiro R."/>
            <person name="Fonseca A."/>
            <person name="Goncalves V."/>
        </authorList>
    </citation>
    <scope>NUCLEOTIDE SEQUENCE [LARGE SCALE GENOMIC DNA]</scope>
    <source>
        <strain evidence="5">BACA0444</strain>
    </source>
</reference>
<name>A0AAE4FT50_9CYAN</name>
<accession>A0AAE4FT50</accession>
<protein>
    <submittedName>
        <fullName evidence="4">Sulfurtransferase</fullName>
        <ecNumber evidence="4">2.8.1.-</ecNumber>
    </submittedName>
</protein>
<dbReference type="Proteomes" id="UP001268256">
    <property type="component" value="Unassembled WGS sequence"/>
</dbReference>
<dbReference type="InterPro" id="IPR045078">
    <property type="entry name" value="TST/MPST-like"/>
</dbReference>
<feature type="domain" description="Rhodanese" evidence="3">
    <location>
        <begin position="173"/>
        <end position="271"/>
    </location>
</feature>
<evidence type="ECO:0000256" key="2">
    <source>
        <dbReference type="ARBA" id="ARBA00022737"/>
    </source>
</evidence>
<dbReference type="PROSITE" id="PS00380">
    <property type="entry name" value="RHODANESE_1"/>
    <property type="match status" value="1"/>
</dbReference>
<proteinExistence type="predicted"/>
<dbReference type="CDD" id="cd01448">
    <property type="entry name" value="TST_Repeat_1"/>
    <property type="match status" value="1"/>
</dbReference>
<keyword evidence="1 4" id="KW-0808">Transferase</keyword>
<feature type="domain" description="Rhodanese" evidence="3">
    <location>
        <begin position="19"/>
        <end position="138"/>
    </location>
</feature>
<dbReference type="EC" id="2.8.1.-" evidence="4"/>
<evidence type="ECO:0000256" key="1">
    <source>
        <dbReference type="ARBA" id="ARBA00022679"/>
    </source>
</evidence>
<dbReference type="FunFam" id="3.40.250.10:FF:000035">
    <property type="entry name" value="Thiosulfate sulfurtransferase"/>
    <property type="match status" value="1"/>
</dbReference>
<dbReference type="RefSeq" id="WP_322878912.1">
    <property type="nucleotide sequence ID" value="NZ_JAVMIP010000015.1"/>
</dbReference>
<comment type="caution">
    <text evidence="4">The sequence shown here is derived from an EMBL/GenBank/DDBJ whole genome shotgun (WGS) entry which is preliminary data.</text>
</comment>
<dbReference type="CDD" id="cd01449">
    <property type="entry name" value="TST_Repeat_2"/>
    <property type="match status" value="1"/>
</dbReference>
<dbReference type="InterPro" id="IPR001307">
    <property type="entry name" value="Thiosulphate_STrfase_CS"/>
</dbReference>
<dbReference type="PROSITE" id="PS50206">
    <property type="entry name" value="RHODANESE_3"/>
    <property type="match status" value="2"/>
</dbReference>
<gene>
    <name evidence="4" type="ORF">RIF25_12760</name>
</gene>
<evidence type="ECO:0000313" key="5">
    <source>
        <dbReference type="Proteomes" id="UP001268256"/>
    </source>
</evidence>
<keyword evidence="5" id="KW-1185">Reference proteome</keyword>